<feature type="domain" description="Piwi" evidence="4">
    <location>
        <begin position="705"/>
        <end position="992"/>
    </location>
</feature>
<dbReference type="InterPro" id="IPR036085">
    <property type="entry name" value="PAZ_dom_sf"/>
</dbReference>
<dbReference type="InParanoid" id="A8XZY0"/>
<dbReference type="PANTHER" id="PTHR22891">
    <property type="entry name" value="EUKARYOTIC TRANSLATION INITIATION FACTOR 2C"/>
    <property type="match status" value="1"/>
</dbReference>
<dbReference type="CDD" id="cd02826">
    <property type="entry name" value="Piwi-like"/>
    <property type="match status" value="1"/>
</dbReference>
<dbReference type="Gene3D" id="3.40.50.2300">
    <property type="match status" value="1"/>
</dbReference>
<reference evidence="5 6" key="2">
    <citation type="journal article" date="2011" name="PLoS Genet.">
        <title>Caenorhabditis briggsae recombinant inbred line genotypes reveal inter-strain incompatibility and the evolution of recombination.</title>
        <authorList>
            <person name="Ross J.A."/>
            <person name="Koboldt D.C."/>
            <person name="Staisch J.E."/>
            <person name="Chamberlin H.M."/>
            <person name="Gupta B.P."/>
            <person name="Miller R.D."/>
            <person name="Baird S.E."/>
            <person name="Haag E.S."/>
        </authorList>
    </citation>
    <scope>NUCLEOTIDE SEQUENCE [LARGE SCALE GENOMIC DNA]</scope>
    <source>
        <strain evidence="5 6">AF16</strain>
    </source>
</reference>
<dbReference type="SMART" id="SM00949">
    <property type="entry name" value="PAZ"/>
    <property type="match status" value="1"/>
</dbReference>
<keyword evidence="6" id="KW-1185">Reference proteome</keyword>
<dbReference type="InterPro" id="IPR057272">
    <property type="entry name" value="Piwi_nem"/>
</dbReference>
<dbReference type="OMA" id="GFEMTHG"/>
<dbReference type="SUPFAM" id="SSF101690">
    <property type="entry name" value="PAZ domain"/>
    <property type="match status" value="1"/>
</dbReference>
<evidence type="ECO:0000313" key="5">
    <source>
        <dbReference type="EMBL" id="CAP38197.2"/>
    </source>
</evidence>
<feature type="domain" description="PAZ" evidence="3">
    <location>
        <begin position="370"/>
        <end position="481"/>
    </location>
</feature>
<gene>
    <name evidence="7" type="primary">wago-11</name>
    <name evidence="5 7" type="ORF">CBG21364</name>
    <name evidence="5" type="ORF">CBG_21364</name>
</gene>
<protein>
    <submittedName>
        <fullName evidence="5">Protein CBG21364</fullName>
    </submittedName>
</protein>
<dbReference type="GO" id="GO:0035198">
    <property type="term" value="F:miRNA binding"/>
    <property type="evidence" value="ECO:0000318"/>
    <property type="project" value="GO_Central"/>
</dbReference>
<dbReference type="InterPro" id="IPR056992">
    <property type="entry name" value="HRDE1/NRDE-3-like_N"/>
</dbReference>
<dbReference type="SMART" id="SM00950">
    <property type="entry name" value="Piwi"/>
    <property type="match status" value="1"/>
</dbReference>
<dbReference type="GO" id="GO:0003727">
    <property type="term" value="F:single-stranded RNA binding"/>
    <property type="evidence" value="ECO:0000318"/>
    <property type="project" value="GO_Central"/>
</dbReference>
<dbReference type="InterPro" id="IPR003100">
    <property type="entry name" value="PAZ_dom"/>
</dbReference>
<dbReference type="AlphaFoldDB" id="A8XZY0"/>
<dbReference type="HOGENOM" id="CLU_012806_0_0_1"/>
<reference evidence="5 6" key="1">
    <citation type="journal article" date="2003" name="PLoS Biol.">
        <title>The genome sequence of Caenorhabditis briggsae: a platform for comparative genomics.</title>
        <authorList>
            <person name="Stein L.D."/>
            <person name="Bao Z."/>
            <person name="Blasiar D."/>
            <person name="Blumenthal T."/>
            <person name="Brent M.R."/>
            <person name="Chen N."/>
            <person name="Chinwalla A."/>
            <person name="Clarke L."/>
            <person name="Clee C."/>
            <person name="Coghlan A."/>
            <person name="Coulson A."/>
            <person name="D'Eustachio P."/>
            <person name="Fitch D.H."/>
            <person name="Fulton L.A."/>
            <person name="Fulton R.E."/>
            <person name="Griffiths-Jones S."/>
            <person name="Harris T.W."/>
            <person name="Hillier L.W."/>
            <person name="Kamath R."/>
            <person name="Kuwabara P.E."/>
            <person name="Mardis E.R."/>
            <person name="Marra M.A."/>
            <person name="Miner T.L."/>
            <person name="Minx P."/>
            <person name="Mullikin J.C."/>
            <person name="Plumb R.W."/>
            <person name="Rogers J."/>
            <person name="Schein J.E."/>
            <person name="Sohrmann M."/>
            <person name="Spieth J."/>
            <person name="Stajich J.E."/>
            <person name="Wei C."/>
            <person name="Willey D."/>
            <person name="Wilson R.K."/>
            <person name="Durbin R."/>
            <person name="Waterston R.H."/>
        </authorList>
    </citation>
    <scope>NUCLEOTIDE SEQUENCE [LARGE SCALE GENOMIC DNA]</scope>
    <source>
        <strain evidence="5 6">AF16</strain>
    </source>
</reference>
<dbReference type="Pfam" id="PF02170">
    <property type="entry name" value="PAZ"/>
    <property type="match status" value="1"/>
</dbReference>
<evidence type="ECO:0000313" key="6">
    <source>
        <dbReference type="Proteomes" id="UP000008549"/>
    </source>
</evidence>
<dbReference type="GO" id="GO:0035194">
    <property type="term" value="P:regulatory ncRNA-mediated post-transcriptional gene silencing"/>
    <property type="evidence" value="ECO:0000318"/>
    <property type="project" value="GO_Central"/>
</dbReference>
<dbReference type="PROSITE" id="PS50822">
    <property type="entry name" value="PIWI"/>
    <property type="match status" value="1"/>
</dbReference>
<sequence length="1046" mass="116760">MSSFRIPKKPRQEDSAAGGSGGSSGSRPPGGPPGGSKPPPGGTYPPVRFTTPGSSSSNGKSFQPLSTVPVQTNIFSVSISKTSRKFVRLSMETILCGGKTEVKLSDGIQAVSGGLNISEKRLALKQIFRKVFERHPEIFGTNFLHYTFDCATTIYCVDGAYKGGEKKLEETLQQSDFTEEEWKTISRILRRQKTFFKIILSANGVVYADGPNAMAEKNRQELVRVVETVTSESLNTNTYLQYGSQTFPMREQPMMKPDATSEIRFGFDKAVRLAEGTDGVPEIVMSIDTKQSPFVAATSVMKFMCSKFSEAKGRGVGAPGASGAQRGRGGYGGDRRGGHGGHRQDPRDQRRRSRSRSPIERSSVDYNDAEVQEMQDAFQRGNEEKIFEKIQDSLKGFFLEPSHLPKDKNRNITVMKLTPGNANTTKFELNAGEGKTEQVSVADYFLNHHHYKIKFPLLPLVVSGRLRNLSFTPIELLTIVPGQRIKIQKMSATVVSFKFFRHRLFSNFQQSSMTGQNATLPREHTRRIMEILKYHLKIEGNRHLAAFGVNVTMEPIQMPAMILAPAQMTFGGASVVFPPPGSVQFRPRNGARFWRPARVNNVAVIGFDGVRIDLDHFCNRLHSTCQRNGLDMRNRPQEWIKLQMNSSDTARLKGEMLQLLREQVSIVIGITSEKKPDVHDVMKYFEAGIGLQTLQIHDRTAECFMREQGGAQTVDNVMRKLNLKLGGINFNVDPVNMYEHKVICNNIGGMKKKLFEKVQFVGFEMTHGSSRTLYDKAQGQFDGEPTIVGCGYSLSSPTELGGYNFLQERNEYKLKNLDSHFKTCLDQYKKATGSLPETVVIFRTGAGEGDFKRVQEEVEEMQGVCRRIGGSKPPKLVVVVVQKTSHTRIFPKEIMGHKAYEQNVKSGTMIDSRITNSGREEFILVSQSALIGTVRPVKYSVIANAPEWSKNEISNLAYVLAFGHQVSYQPPAVPHVLYAAENLAKRGRNNYLQHKKLGELSKSIKKVLDEHRDLLDAEESQLDSVLVADITASMNKMAVKNKNFWA</sequence>
<dbReference type="Pfam" id="PF25128">
    <property type="entry name" value="HRDE1_NRDE3_N"/>
    <property type="match status" value="1"/>
</dbReference>
<feature type="compositionally biased region" description="Gly residues" evidence="2">
    <location>
        <begin position="314"/>
        <end position="332"/>
    </location>
</feature>
<dbReference type="SUPFAM" id="SSF53098">
    <property type="entry name" value="Ribonuclease H-like"/>
    <property type="match status" value="1"/>
</dbReference>
<dbReference type="STRING" id="6238.A8XZY0"/>
<organism evidence="5 6">
    <name type="scientific">Caenorhabditis briggsae</name>
    <dbReference type="NCBI Taxonomy" id="6238"/>
    <lineage>
        <taxon>Eukaryota</taxon>
        <taxon>Metazoa</taxon>
        <taxon>Ecdysozoa</taxon>
        <taxon>Nematoda</taxon>
        <taxon>Chromadorea</taxon>
        <taxon>Rhabditida</taxon>
        <taxon>Rhabditina</taxon>
        <taxon>Rhabditomorpha</taxon>
        <taxon>Rhabditoidea</taxon>
        <taxon>Rhabditidae</taxon>
        <taxon>Peloderinae</taxon>
        <taxon>Caenorhabditis</taxon>
    </lineage>
</organism>
<comment type="similarity">
    <text evidence="1">Belongs to the argonaute family.</text>
</comment>
<dbReference type="Pfam" id="PF02171">
    <property type="entry name" value="Piwi"/>
    <property type="match status" value="1"/>
</dbReference>
<dbReference type="InterPro" id="IPR012337">
    <property type="entry name" value="RNaseH-like_sf"/>
</dbReference>
<dbReference type="CDD" id="cd02846">
    <property type="entry name" value="PAZ_argonaute_like"/>
    <property type="match status" value="1"/>
</dbReference>
<dbReference type="InterPro" id="IPR036397">
    <property type="entry name" value="RNaseH_sf"/>
</dbReference>
<feature type="region of interest" description="Disordered" evidence="2">
    <location>
        <begin position="311"/>
        <end position="370"/>
    </location>
</feature>
<feature type="compositionally biased region" description="Pro residues" evidence="2">
    <location>
        <begin position="29"/>
        <end position="43"/>
    </location>
</feature>
<feature type="compositionally biased region" description="Basic and acidic residues" evidence="2">
    <location>
        <begin position="333"/>
        <end position="348"/>
    </location>
</feature>
<evidence type="ECO:0000259" key="4">
    <source>
        <dbReference type="PROSITE" id="PS50822"/>
    </source>
</evidence>
<evidence type="ECO:0000256" key="2">
    <source>
        <dbReference type="SAM" id="MobiDB-lite"/>
    </source>
</evidence>
<evidence type="ECO:0000313" key="7">
    <source>
        <dbReference type="WormBase" id="CBG21364"/>
    </source>
</evidence>
<dbReference type="WormBase" id="CBG21364">
    <property type="protein sequence ID" value="CBP45838"/>
    <property type="gene ID" value="WBGene00040168"/>
    <property type="gene designation" value="Cbr-wago-11"/>
</dbReference>
<dbReference type="Proteomes" id="UP000008549">
    <property type="component" value="Unassembled WGS sequence"/>
</dbReference>
<dbReference type="GO" id="GO:0005634">
    <property type="term" value="C:nucleus"/>
    <property type="evidence" value="ECO:0000318"/>
    <property type="project" value="GO_Central"/>
</dbReference>
<dbReference type="GO" id="GO:0005737">
    <property type="term" value="C:cytoplasm"/>
    <property type="evidence" value="ECO:0000318"/>
    <property type="project" value="GO_Central"/>
</dbReference>
<dbReference type="EMBL" id="HE601136">
    <property type="protein sequence ID" value="CAP38197.2"/>
    <property type="molecule type" value="Genomic_DNA"/>
</dbReference>
<dbReference type="GO" id="GO:0004521">
    <property type="term" value="F:RNA endonuclease activity"/>
    <property type="evidence" value="ECO:0000318"/>
    <property type="project" value="GO_Central"/>
</dbReference>
<dbReference type="GO" id="GO:0016442">
    <property type="term" value="C:RISC complex"/>
    <property type="evidence" value="ECO:0000318"/>
    <property type="project" value="GO_Central"/>
</dbReference>
<name>A8XZY0_CAEBR</name>
<dbReference type="Gene3D" id="2.170.260.10">
    <property type="entry name" value="paz domain"/>
    <property type="match status" value="1"/>
</dbReference>
<dbReference type="InterPro" id="IPR003165">
    <property type="entry name" value="Piwi"/>
</dbReference>
<feature type="compositionally biased region" description="Polar residues" evidence="2">
    <location>
        <begin position="51"/>
        <end position="64"/>
    </location>
</feature>
<dbReference type="Gene3D" id="3.30.420.10">
    <property type="entry name" value="Ribonuclease H-like superfamily/Ribonuclease H"/>
    <property type="match status" value="1"/>
</dbReference>
<dbReference type="PROSITE" id="PS50821">
    <property type="entry name" value="PAZ"/>
    <property type="match status" value="1"/>
</dbReference>
<feature type="region of interest" description="Disordered" evidence="2">
    <location>
        <begin position="1"/>
        <end position="64"/>
    </location>
</feature>
<accession>A8XZY0</accession>
<proteinExistence type="inferred from homology"/>
<dbReference type="eggNOG" id="KOG1041">
    <property type="taxonomic scope" value="Eukaryota"/>
</dbReference>
<evidence type="ECO:0000256" key="1">
    <source>
        <dbReference type="RuleBase" id="RU361178"/>
    </source>
</evidence>
<evidence type="ECO:0000259" key="3">
    <source>
        <dbReference type="PROSITE" id="PS50821"/>
    </source>
</evidence>
<dbReference type="GO" id="GO:0036464">
    <property type="term" value="C:cytoplasmic ribonucleoprotein granule"/>
    <property type="evidence" value="ECO:0000318"/>
    <property type="project" value="GO_Central"/>
</dbReference>